<feature type="transmembrane region" description="Helical" evidence="7">
    <location>
        <begin position="263"/>
        <end position="282"/>
    </location>
</feature>
<dbReference type="EMBL" id="FNSA01000003">
    <property type="protein sequence ID" value="SEC41699.1"/>
    <property type="molecule type" value="Genomic_DNA"/>
</dbReference>
<feature type="region of interest" description="Disordered" evidence="6">
    <location>
        <begin position="351"/>
        <end position="431"/>
    </location>
</feature>
<dbReference type="PANTHER" id="PTHR30213">
    <property type="entry name" value="INNER MEMBRANE PROTEIN YHJD"/>
    <property type="match status" value="1"/>
</dbReference>
<sequence>MMDDAHGTPGSRQPGPAQDAEPRDPGPHTQDLDRPRRASFPTRAWGVVKGMPQVLWRTVVKSWDDSIVGHSAQAAFWTTLSLAPLLLALMGLIGYVANWFGPDTIGVIHDRLISFGLRVFTPNVVDEIIRPMVDGVLQQGRGDVVSVGFILALWAGSSALSSYVDSISMAHDQHTVRNPVYQRLFALVLYLEFLVIAVFTLPLVALGPSFIIKYIPASWHPAVAQLIDFGYLPFVVLMLVGGLALLYRQALPRPLPWYRHVPGAALAALIFLVASTGLRVYLSFIASGSGISYGALATPIAFLLFTFFLGFAVMVGAEFNAALQDRWPAREIRTDQLRDWVVEQIKEAGIPDPGKAAAEGLRRATDPIRRRQRAEADEPASAEAEAGVEDPRADAVAPRSEPTRAPAPRSTVDPEVPCVAPAGPPRGVEPR</sequence>
<feature type="transmembrane region" description="Helical" evidence="7">
    <location>
        <begin position="144"/>
        <end position="164"/>
    </location>
</feature>
<feature type="transmembrane region" description="Helical" evidence="7">
    <location>
        <begin position="231"/>
        <end position="251"/>
    </location>
</feature>
<evidence type="ECO:0000313" key="8">
    <source>
        <dbReference type="EMBL" id="SEC41699.1"/>
    </source>
</evidence>
<dbReference type="PANTHER" id="PTHR30213:SF0">
    <property type="entry name" value="UPF0761 MEMBRANE PROTEIN YIHY"/>
    <property type="match status" value="1"/>
</dbReference>
<keyword evidence="4 7" id="KW-1133">Transmembrane helix</keyword>
<feature type="transmembrane region" description="Helical" evidence="7">
    <location>
        <begin position="184"/>
        <end position="211"/>
    </location>
</feature>
<gene>
    <name evidence="8" type="ORF">SAMN04489793_2239</name>
</gene>
<evidence type="ECO:0000256" key="4">
    <source>
        <dbReference type="ARBA" id="ARBA00022989"/>
    </source>
</evidence>
<keyword evidence="2" id="KW-1003">Cell membrane</keyword>
<feature type="transmembrane region" description="Helical" evidence="7">
    <location>
        <begin position="302"/>
        <end position="323"/>
    </location>
</feature>
<reference evidence="9" key="1">
    <citation type="submission" date="2016-10" db="EMBL/GenBank/DDBJ databases">
        <authorList>
            <person name="Varghese N."/>
            <person name="Submissions S."/>
        </authorList>
    </citation>
    <scope>NUCLEOTIDE SEQUENCE [LARGE SCALE GENOMIC DNA]</scope>
    <source>
        <strain evidence="9">DSM 44234</strain>
    </source>
</reference>
<evidence type="ECO:0000256" key="3">
    <source>
        <dbReference type="ARBA" id="ARBA00022692"/>
    </source>
</evidence>
<keyword evidence="9" id="KW-1185">Reference proteome</keyword>
<evidence type="ECO:0000256" key="5">
    <source>
        <dbReference type="ARBA" id="ARBA00023136"/>
    </source>
</evidence>
<comment type="subcellular location">
    <subcellularLocation>
        <location evidence="1">Cell membrane</location>
        <topology evidence="1">Multi-pass membrane protein</topology>
    </subcellularLocation>
</comment>
<feature type="compositionally biased region" description="Basic and acidic residues" evidence="6">
    <location>
        <begin position="20"/>
        <end position="36"/>
    </location>
</feature>
<dbReference type="AlphaFoldDB" id="A0A1H4SC88"/>
<organism evidence="8 9">
    <name type="scientific">Tsukamurella tyrosinosolvens</name>
    <dbReference type="NCBI Taxonomy" id="57704"/>
    <lineage>
        <taxon>Bacteria</taxon>
        <taxon>Bacillati</taxon>
        <taxon>Actinomycetota</taxon>
        <taxon>Actinomycetes</taxon>
        <taxon>Mycobacteriales</taxon>
        <taxon>Tsukamurellaceae</taxon>
        <taxon>Tsukamurella</taxon>
    </lineage>
</organism>
<keyword evidence="5 7" id="KW-0472">Membrane</keyword>
<evidence type="ECO:0000256" key="7">
    <source>
        <dbReference type="SAM" id="Phobius"/>
    </source>
</evidence>
<feature type="region of interest" description="Disordered" evidence="6">
    <location>
        <begin position="1"/>
        <end position="36"/>
    </location>
</feature>
<evidence type="ECO:0000256" key="1">
    <source>
        <dbReference type="ARBA" id="ARBA00004651"/>
    </source>
</evidence>
<evidence type="ECO:0000256" key="6">
    <source>
        <dbReference type="SAM" id="MobiDB-lite"/>
    </source>
</evidence>
<dbReference type="GO" id="GO:0005886">
    <property type="term" value="C:plasma membrane"/>
    <property type="evidence" value="ECO:0007669"/>
    <property type="project" value="UniProtKB-SubCell"/>
</dbReference>
<feature type="compositionally biased region" description="Basic and acidic residues" evidence="6">
    <location>
        <begin position="360"/>
        <end position="376"/>
    </location>
</feature>
<dbReference type="InterPro" id="IPR017039">
    <property type="entry name" value="Virul_fac_BrkB"/>
</dbReference>
<name>A0A1H4SC88_TSUTY</name>
<protein>
    <submittedName>
        <fullName evidence="8">Membrane protein</fullName>
    </submittedName>
</protein>
<dbReference type="OrthoDB" id="3209118at2"/>
<dbReference type="STRING" id="57704.SAMN04489793_2239"/>
<evidence type="ECO:0000313" key="9">
    <source>
        <dbReference type="Proteomes" id="UP000182241"/>
    </source>
</evidence>
<keyword evidence="3 7" id="KW-0812">Transmembrane</keyword>
<proteinExistence type="predicted"/>
<dbReference type="Proteomes" id="UP000182241">
    <property type="component" value="Unassembled WGS sequence"/>
</dbReference>
<feature type="transmembrane region" description="Helical" evidence="7">
    <location>
        <begin position="74"/>
        <end position="97"/>
    </location>
</feature>
<evidence type="ECO:0000256" key="2">
    <source>
        <dbReference type="ARBA" id="ARBA00022475"/>
    </source>
</evidence>
<accession>A0A1H4SC88</accession>
<dbReference type="Pfam" id="PF03631">
    <property type="entry name" value="Virul_fac_BrkB"/>
    <property type="match status" value="1"/>
</dbReference>